<proteinExistence type="predicted"/>
<gene>
    <name evidence="1" type="ORF">TNCT_641411</name>
</gene>
<organism evidence="1 2">
    <name type="scientific">Trichonephila clavata</name>
    <name type="common">Joro spider</name>
    <name type="synonym">Nephila clavata</name>
    <dbReference type="NCBI Taxonomy" id="2740835"/>
    <lineage>
        <taxon>Eukaryota</taxon>
        <taxon>Metazoa</taxon>
        <taxon>Ecdysozoa</taxon>
        <taxon>Arthropoda</taxon>
        <taxon>Chelicerata</taxon>
        <taxon>Arachnida</taxon>
        <taxon>Araneae</taxon>
        <taxon>Araneomorphae</taxon>
        <taxon>Entelegynae</taxon>
        <taxon>Araneoidea</taxon>
        <taxon>Nephilidae</taxon>
        <taxon>Trichonephila</taxon>
    </lineage>
</organism>
<evidence type="ECO:0000313" key="1">
    <source>
        <dbReference type="EMBL" id="GFR18038.1"/>
    </source>
</evidence>
<reference evidence="1" key="1">
    <citation type="submission" date="2020-07" db="EMBL/GenBank/DDBJ databases">
        <title>Multicomponent nature underlies the extraordinary mechanical properties of spider dragline silk.</title>
        <authorList>
            <person name="Kono N."/>
            <person name="Nakamura H."/>
            <person name="Mori M."/>
            <person name="Yoshida Y."/>
            <person name="Ohtoshi R."/>
            <person name="Malay A.D."/>
            <person name="Moran D.A.P."/>
            <person name="Tomita M."/>
            <person name="Numata K."/>
            <person name="Arakawa K."/>
        </authorList>
    </citation>
    <scope>NUCLEOTIDE SEQUENCE</scope>
</reference>
<evidence type="ECO:0000313" key="2">
    <source>
        <dbReference type="Proteomes" id="UP000887116"/>
    </source>
</evidence>
<name>A0A8X6JAW2_TRICU</name>
<accession>A0A8X6JAW2</accession>
<sequence length="67" mass="7796">MLSKLQIYILTAVFFIQRKPSIKNEKKENSLHITGQTVSFLQKLLKIKTPCPYFAYILYFKDGLVSV</sequence>
<dbReference type="Proteomes" id="UP000887116">
    <property type="component" value="Unassembled WGS sequence"/>
</dbReference>
<keyword evidence="2" id="KW-1185">Reference proteome</keyword>
<protein>
    <submittedName>
        <fullName evidence="1">Uncharacterized protein</fullName>
    </submittedName>
</protein>
<dbReference type="AlphaFoldDB" id="A0A8X6JAW2"/>
<comment type="caution">
    <text evidence="1">The sequence shown here is derived from an EMBL/GenBank/DDBJ whole genome shotgun (WGS) entry which is preliminary data.</text>
</comment>
<dbReference type="EMBL" id="BMAO01027552">
    <property type="protein sequence ID" value="GFR18038.1"/>
    <property type="molecule type" value="Genomic_DNA"/>
</dbReference>